<accession>A0A8J2SQN3</accession>
<feature type="region of interest" description="Disordered" evidence="1">
    <location>
        <begin position="1"/>
        <end position="21"/>
    </location>
</feature>
<dbReference type="OrthoDB" id="10626738at2759"/>
<sequence>MLRRIAVRAGRARQPTRRHASSDPLLRLHEQMAASMNATARLLGVSHRVHISSAEAPAPTPPTAATPPPQKHAKRALRYMSDAEIAAYVSEVADTIQFEGSVMPGVEALVYGHCVKIVLSLVHEALDALPAVGVLGLRLDVAPQKRRGLDLVEALRRRRGEDDAHGKVRVDEERVRAFVDRVLEVEREASGGGAIGDFERSLHHNVCAVVVNLAADVASTIRLGCFGHDLTLDVRPFVGWLDTLTTDELRRRRRAGLPQLFGEAHVDALVEEILQDESVNVSYVPDVVERTFYRRVFGFYSVVLDYVLADVSLSVLDVDMDVALRRDPE</sequence>
<dbReference type="EMBL" id="CAKKNE010000004">
    <property type="protein sequence ID" value="CAH0375005.1"/>
    <property type="molecule type" value="Genomic_DNA"/>
</dbReference>
<comment type="caution">
    <text evidence="2">The sequence shown here is derived from an EMBL/GenBank/DDBJ whole genome shotgun (WGS) entry which is preliminary data.</text>
</comment>
<proteinExistence type="predicted"/>
<organism evidence="2 3">
    <name type="scientific">Pelagomonas calceolata</name>
    <dbReference type="NCBI Taxonomy" id="35677"/>
    <lineage>
        <taxon>Eukaryota</taxon>
        <taxon>Sar</taxon>
        <taxon>Stramenopiles</taxon>
        <taxon>Ochrophyta</taxon>
        <taxon>Pelagophyceae</taxon>
        <taxon>Pelagomonadales</taxon>
        <taxon>Pelagomonadaceae</taxon>
        <taxon>Pelagomonas</taxon>
    </lineage>
</organism>
<gene>
    <name evidence="2" type="ORF">PECAL_4P23210</name>
</gene>
<name>A0A8J2SQN3_9STRA</name>
<evidence type="ECO:0000313" key="3">
    <source>
        <dbReference type="Proteomes" id="UP000789595"/>
    </source>
</evidence>
<evidence type="ECO:0000256" key="1">
    <source>
        <dbReference type="SAM" id="MobiDB-lite"/>
    </source>
</evidence>
<dbReference type="AlphaFoldDB" id="A0A8J2SQN3"/>
<evidence type="ECO:0000313" key="2">
    <source>
        <dbReference type="EMBL" id="CAH0375005.1"/>
    </source>
</evidence>
<feature type="compositionally biased region" description="Basic residues" evidence="1">
    <location>
        <begin position="1"/>
        <end position="19"/>
    </location>
</feature>
<dbReference type="Proteomes" id="UP000789595">
    <property type="component" value="Unassembled WGS sequence"/>
</dbReference>
<keyword evidence="3" id="KW-1185">Reference proteome</keyword>
<reference evidence="2" key="1">
    <citation type="submission" date="2021-11" db="EMBL/GenBank/DDBJ databases">
        <authorList>
            <consortium name="Genoscope - CEA"/>
            <person name="William W."/>
        </authorList>
    </citation>
    <scope>NUCLEOTIDE SEQUENCE</scope>
</reference>
<protein>
    <submittedName>
        <fullName evidence="2">Uncharacterized protein</fullName>
    </submittedName>
</protein>